<dbReference type="HOGENOM" id="CLU_2666977_0_0_3"/>
<dbReference type="AlphaFoldDB" id="I4H904"/>
<organism evidence="1 2">
    <name type="scientific">Microcystis aeruginosa PCC 9807</name>
    <dbReference type="NCBI Taxonomy" id="1160283"/>
    <lineage>
        <taxon>Bacteria</taxon>
        <taxon>Bacillati</taxon>
        <taxon>Cyanobacteriota</taxon>
        <taxon>Cyanophyceae</taxon>
        <taxon>Oscillatoriophycideae</taxon>
        <taxon>Chroococcales</taxon>
        <taxon>Microcystaceae</taxon>
        <taxon>Microcystis</taxon>
    </lineage>
</organism>
<evidence type="ECO:0000313" key="1">
    <source>
        <dbReference type="EMBL" id="CCI18528.1"/>
    </source>
</evidence>
<comment type="caution">
    <text evidence="1">The sequence shown here is derived from an EMBL/GenBank/DDBJ whole genome shotgun (WGS) entry which is preliminary data.</text>
</comment>
<gene>
    <name evidence="1" type="ORF">MICAF_40011</name>
</gene>
<sequence length="75" mass="8708">MDEVIITPNHPDFWSILHSSPPPNWRDDIRGNIAYIAPDNNGILQPVNAEDLEQYDDESELEENDFGLWLPSWMI</sequence>
<name>I4H904_MICAE</name>
<accession>I4H904</accession>
<protein>
    <submittedName>
        <fullName evidence="1">Uncharacterized protein</fullName>
    </submittedName>
</protein>
<proteinExistence type="predicted"/>
<dbReference type="EMBL" id="CAIM01000334">
    <property type="protein sequence ID" value="CCI18528.1"/>
    <property type="molecule type" value="Genomic_DNA"/>
</dbReference>
<evidence type="ECO:0000313" key="2">
    <source>
        <dbReference type="Proteomes" id="UP000003613"/>
    </source>
</evidence>
<dbReference type="RefSeq" id="WP_002785208.1">
    <property type="nucleotide sequence ID" value="NZ_HE973314.1"/>
</dbReference>
<dbReference type="Proteomes" id="UP000003613">
    <property type="component" value="Unassembled WGS sequence"/>
</dbReference>
<reference evidence="1 2" key="1">
    <citation type="submission" date="2012-04" db="EMBL/GenBank/DDBJ databases">
        <authorList>
            <person name="Genoscope - CEA"/>
        </authorList>
    </citation>
    <scope>NUCLEOTIDE SEQUENCE [LARGE SCALE GENOMIC DNA]</scope>
    <source>
        <strain evidence="1 2">9807</strain>
    </source>
</reference>